<keyword evidence="4" id="KW-1185">Reference proteome</keyword>
<proteinExistence type="predicted"/>
<feature type="repeat" description="ANK" evidence="1">
    <location>
        <begin position="117"/>
        <end position="149"/>
    </location>
</feature>
<keyword evidence="1" id="KW-0040">ANK repeat</keyword>
<feature type="repeat" description="ANK" evidence="1">
    <location>
        <begin position="49"/>
        <end position="81"/>
    </location>
</feature>
<dbReference type="AlphaFoldDB" id="A0A2M9ZI48"/>
<dbReference type="InterPro" id="IPR051616">
    <property type="entry name" value="Cul2-RING_E3_ligase_SR"/>
</dbReference>
<dbReference type="Pfam" id="PF00023">
    <property type="entry name" value="Ank"/>
    <property type="match status" value="1"/>
</dbReference>
<gene>
    <name evidence="2" type="ORF">CH360_17935</name>
    <name evidence="3" type="ORF">CH373_17995</name>
</gene>
<evidence type="ECO:0000313" key="5">
    <source>
        <dbReference type="Proteomes" id="UP000231990"/>
    </source>
</evidence>
<name>A0A2M9ZI48_9LEPT</name>
<dbReference type="EMBL" id="NPDZ01000022">
    <property type="protein sequence ID" value="PJZ71729.1"/>
    <property type="molecule type" value="Genomic_DNA"/>
</dbReference>
<evidence type="ECO:0000256" key="1">
    <source>
        <dbReference type="PROSITE-ProRule" id="PRU00023"/>
    </source>
</evidence>
<comment type="caution">
    <text evidence="3">The sequence shown here is derived from an EMBL/GenBank/DDBJ whole genome shotgun (WGS) entry which is preliminary data.</text>
</comment>
<dbReference type="Gene3D" id="1.25.40.20">
    <property type="entry name" value="Ankyrin repeat-containing domain"/>
    <property type="match status" value="2"/>
</dbReference>
<organism evidence="3 5">
    <name type="scientific">Leptospira perolatii</name>
    <dbReference type="NCBI Taxonomy" id="2023191"/>
    <lineage>
        <taxon>Bacteria</taxon>
        <taxon>Pseudomonadati</taxon>
        <taxon>Spirochaetota</taxon>
        <taxon>Spirochaetia</taxon>
        <taxon>Leptospirales</taxon>
        <taxon>Leptospiraceae</taxon>
        <taxon>Leptospira</taxon>
    </lineage>
</organism>
<evidence type="ECO:0000313" key="3">
    <source>
        <dbReference type="EMBL" id="PJZ71729.1"/>
    </source>
</evidence>
<dbReference type="EMBL" id="NPDY01000034">
    <property type="protein sequence ID" value="PJZ68110.1"/>
    <property type="molecule type" value="Genomic_DNA"/>
</dbReference>
<dbReference type="SMART" id="SM00248">
    <property type="entry name" value="ANK"/>
    <property type="match status" value="4"/>
</dbReference>
<protein>
    <submittedName>
        <fullName evidence="3">Uncharacterized protein</fullName>
    </submittedName>
</protein>
<sequence>MIHLPKCMNFLSKIILSRRILNAIRKNSPENLKPLLLRKEFPIDEPLNYGMTPLSLSAYYGSLECTKILFELGADPNKKDEETGSTPLIHAVLRTESKDLLSFLLSKGADPNLKDNNGFGPLHHCLNDAKLESFQFLLEKGADPNLQDKDGVTCLNLAKSSHGMSDFIDLLLKYGADPNIKDKHGKTYLM</sequence>
<dbReference type="SUPFAM" id="SSF48403">
    <property type="entry name" value="Ankyrin repeat"/>
    <property type="match status" value="1"/>
</dbReference>
<evidence type="ECO:0000313" key="4">
    <source>
        <dbReference type="Proteomes" id="UP000231962"/>
    </source>
</evidence>
<dbReference type="PANTHER" id="PTHR46224">
    <property type="entry name" value="ANKYRIN REPEAT FAMILY PROTEIN"/>
    <property type="match status" value="1"/>
</dbReference>
<feature type="repeat" description="ANK" evidence="1">
    <location>
        <begin position="150"/>
        <end position="183"/>
    </location>
</feature>
<dbReference type="RefSeq" id="WP_100715488.1">
    <property type="nucleotide sequence ID" value="NZ_NPDY01000034.1"/>
</dbReference>
<feature type="repeat" description="ANK" evidence="1">
    <location>
        <begin position="83"/>
        <end position="116"/>
    </location>
</feature>
<dbReference type="PANTHER" id="PTHR46224:SF64">
    <property type="entry name" value="IQ MOTIF AND ANKYRIN REPEAT DOMAIN-CONTAINING PROTEIN 1"/>
    <property type="match status" value="1"/>
</dbReference>
<dbReference type="InterPro" id="IPR002110">
    <property type="entry name" value="Ankyrin_rpt"/>
</dbReference>
<dbReference type="InterPro" id="IPR036770">
    <property type="entry name" value="Ankyrin_rpt-contain_sf"/>
</dbReference>
<dbReference type="OrthoDB" id="305006at2"/>
<accession>A0A2M9ZI48</accession>
<dbReference type="Proteomes" id="UP000231990">
    <property type="component" value="Unassembled WGS sequence"/>
</dbReference>
<dbReference type="PROSITE" id="PS50088">
    <property type="entry name" value="ANK_REPEAT"/>
    <property type="match status" value="4"/>
</dbReference>
<dbReference type="PROSITE" id="PS50297">
    <property type="entry name" value="ANK_REP_REGION"/>
    <property type="match status" value="4"/>
</dbReference>
<evidence type="ECO:0000313" key="2">
    <source>
        <dbReference type="EMBL" id="PJZ68110.1"/>
    </source>
</evidence>
<reference evidence="4 5" key="1">
    <citation type="submission" date="2017-07" db="EMBL/GenBank/DDBJ databases">
        <title>Leptospira spp. isolated from tropical soils.</title>
        <authorList>
            <person name="Thibeaux R."/>
            <person name="Iraola G."/>
            <person name="Ferres I."/>
            <person name="Bierque E."/>
            <person name="Girault D."/>
            <person name="Soupe-Gilbert M.-E."/>
            <person name="Picardeau M."/>
            <person name="Goarant C."/>
        </authorList>
    </citation>
    <scope>NUCLEOTIDE SEQUENCE [LARGE SCALE GENOMIC DNA]</scope>
    <source>
        <strain evidence="3 5">FH1-B-B1</strain>
        <strain evidence="2 4">FH1-B-C1</strain>
    </source>
</reference>
<dbReference type="Proteomes" id="UP000231962">
    <property type="component" value="Unassembled WGS sequence"/>
</dbReference>
<dbReference type="Pfam" id="PF12796">
    <property type="entry name" value="Ank_2"/>
    <property type="match status" value="1"/>
</dbReference>
<dbReference type="PRINTS" id="PR01415">
    <property type="entry name" value="ANKYRIN"/>
</dbReference>